<keyword evidence="6" id="KW-0067">ATP-binding</keyword>
<dbReference type="GeneID" id="109704541"/>
<evidence type="ECO:0000259" key="9">
    <source>
        <dbReference type="Pfam" id="PF18052"/>
    </source>
</evidence>
<feature type="domain" description="Disease resistance protein winged helix" evidence="10">
    <location>
        <begin position="526"/>
        <end position="593"/>
    </location>
</feature>
<protein>
    <submittedName>
        <fullName evidence="13">Disease resistance protein RGA2-like</fullName>
    </submittedName>
</protein>
<dbReference type="InterPro" id="IPR042197">
    <property type="entry name" value="Apaf_helical"/>
</dbReference>
<dbReference type="SUPFAM" id="SSF52058">
    <property type="entry name" value="L domain-like"/>
    <property type="match status" value="2"/>
</dbReference>
<feature type="compositionally biased region" description="Basic and acidic residues" evidence="7">
    <location>
        <begin position="39"/>
        <end position="73"/>
    </location>
</feature>
<dbReference type="InterPro" id="IPR027417">
    <property type="entry name" value="P-loop_NTPase"/>
</dbReference>
<feature type="domain" description="NB-ARC" evidence="8">
    <location>
        <begin position="288"/>
        <end position="419"/>
    </location>
</feature>
<dbReference type="Gene3D" id="1.10.8.430">
    <property type="entry name" value="Helical domain of apoptotic protease-activating factors"/>
    <property type="match status" value="1"/>
</dbReference>
<organism evidence="12 13">
    <name type="scientific">Ananas comosus</name>
    <name type="common">Pineapple</name>
    <name type="synonym">Ananas ananas</name>
    <dbReference type="NCBI Taxonomy" id="4615"/>
    <lineage>
        <taxon>Eukaryota</taxon>
        <taxon>Viridiplantae</taxon>
        <taxon>Streptophyta</taxon>
        <taxon>Embryophyta</taxon>
        <taxon>Tracheophyta</taxon>
        <taxon>Spermatophyta</taxon>
        <taxon>Magnoliopsida</taxon>
        <taxon>Liliopsida</taxon>
        <taxon>Poales</taxon>
        <taxon>Bromeliaceae</taxon>
        <taxon>Bromelioideae</taxon>
        <taxon>Ananas</taxon>
    </lineage>
</organism>
<dbReference type="Pfam" id="PF25019">
    <property type="entry name" value="LRR_R13L1-DRL21"/>
    <property type="match status" value="1"/>
</dbReference>
<dbReference type="PANTHER" id="PTHR36766">
    <property type="entry name" value="PLANT BROAD-SPECTRUM MILDEW RESISTANCE PROTEIN RPW8"/>
    <property type="match status" value="1"/>
</dbReference>
<evidence type="ECO:0000259" key="11">
    <source>
        <dbReference type="Pfam" id="PF25019"/>
    </source>
</evidence>
<dbReference type="InterPro" id="IPR056789">
    <property type="entry name" value="LRR_R13L1-DRL21"/>
</dbReference>
<dbReference type="GO" id="GO:0005524">
    <property type="term" value="F:ATP binding"/>
    <property type="evidence" value="ECO:0007669"/>
    <property type="project" value="UniProtKB-KW"/>
</dbReference>
<evidence type="ECO:0000256" key="2">
    <source>
        <dbReference type="ARBA" id="ARBA00022614"/>
    </source>
</evidence>
<feature type="region of interest" description="Disordered" evidence="7">
    <location>
        <begin position="39"/>
        <end position="91"/>
    </location>
</feature>
<dbReference type="GO" id="GO:0009626">
    <property type="term" value="P:plant-type hypersensitive response"/>
    <property type="evidence" value="ECO:0007669"/>
    <property type="project" value="UniProtKB-ARBA"/>
</dbReference>
<keyword evidence="3" id="KW-0677">Repeat</keyword>
<keyword evidence="4" id="KW-0547">Nucleotide-binding</keyword>
<dbReference type="Gene3D" id="3.40.50.300">
    <property type="entry name" value="P-loop containing nucleotide triphosphate hydrolases"/>
    <property type="match status" value="1"/>
</dbReference>
<evidence type="ECO:0000256" key="7">
    <source>
        <dbReference type="SAM" id="MobiDB-lite"/>
    </source>
</evidence>
<feature type="domain" description="R13L1/DRL21-like LRR repeat region" evidence="11">
    <location>
        <begin position="776"/>
        <end position="899"/>
    </location>
</feature>
<keyword evidence="5" id="KW-0611">Plant defense</keyword>
<keyword evidence="12" id="KW-1185">Reference proteome</keyword>
<dbReference type="InterPro" id="IPR032675">
    <property type="entry name" value="LRR_dom_sf"/>
</dbReference>
<evidence type="ECO:0000259" key="10">
    <source>
        <dbReference type="Pfam" id="PF23559"/>
    </source>
</evidence>
<evidence type="ECO:0000256" key="5">
    <source>
        <dbReference type="ARBA" id="ARBA00022821"/>
    </source>
</evidence>
<dbReference type="InterPro" id="IPR036388">
    <property type="entry name" value="WH-like_DNA-bd_sf"/>
</dbReference>
<dbReference type="RefSeq" id="XP_020080875.1">
    <property type="nucleotide sequence ID" value="XM_020225286.1"/>
</dbReference>
<dbReference type="GO" id="GO:0043531">
    <property type="term" value="F:ADP binding"/>
    <property type="evidence" value="ECO:0007669"/>
    <property type="project" value="InterPro"/>
</dbReference>
<reference evidence="13" key="2">
    <citation type="submission" date="2025-08" db="UniProtKB">
        <authorList>
            <consortium name="RefSeq"/>
        </authorList>
    </citation>
    <scope>IDENTIFICATION</scope>
</reference>
<sequence>MINLKKLTIDDCPLLFDADERFVDTSVDHIEEVYVNNRKAKDEGSEESEAKPLKQRAEMKRPKKKEPEEKDKPNTWVENEPGEVEDDEDEEGLSALSISHCWGILDVLANRVGSFIPQYSQLPDFQDDLTQLGVSLRKAQAVLRLADRRQTNAEELLGPLGPLAQLEAAAYDAKDLLDELDYEVLQQEMVKDEASDLQSSSLSSLSFDANPIRSKLRKFWMRLDAISDELREIINHLEDDLPERQDKLLLVEAGKIFSSIKPQVFGNEEKESLIQVLLRSADGSGSSKSNFSVLSIVGNGGVGKTALAKLVYNDPRVQKHFELKNWVCASEPFDVKQLIKEIIESGTEEKESILTDLDSLQLILKDKVMSRRFILVLDDVWIKDSSEWRKLYVPLNHGLQGSIIFVTARSLEIANQLDTSCPIFLVGLTYDIISQASDLIKSEVHPELEDIGRRVAAKLQGSPLAAKLIGGLLSSKMDAGLWRTINNHIGVLSHEGYDRYDILPVLQLSYEYLPECLQRCFSFCSVFPKDYIFRQDDLVFSWIALGFIAPQGNMRMEDVAMIYFQDLTSRSFFEQSQLNHQYYVIHSVMHDLAESVSINECVRIEDSTFQQSIPSTVRHLSICTKNLEPGKLVGIGSYNKLLSLTIMKNIELDLRSIINCWFQQLTNIQLLDLNTCEIEELPDSIGNLKQLRYLDISYTGLGRLPESFCDLHNMQFLFIKGCRFESFPEGFTNLISLRHIDIESNMFSMVTEIGKLTSLQELRCFEVLKKDGHGVGELGDLTQLHQSLTVKNLENVESVGDAYQAKLENKEYLNELVLEWSLSRSASSRCSSYFAMDEKVLEALRPHSKLKELEIRCYRGMLAPSWLCTQKLPCLVKLAIQHCPNLLNLSCLPPSLGVLELVNVGLRSLPILWDEGSTDKCISGQQCNKGMMSSLSMLSIRRCPKLETLAQLSPHHLPAVKSICIEHCTKLVSLPVESFGDFVFLEFLDIIDCPNLPRPEKMVLPSSIKRLTLDSCGYLGKSLPGCLQYLSDLMYLNICCCPHIESLTGQVFHHLRALKCLYISECPKLRSLSGLEALTSLQELTILKCPHLAESESFSDTEEQQKDMLLLQLTIDNTALLQLPSLRNLFSSSLNHSLNLAIWESCEFVMFVGEDEEWPQILKTLRVLSFESCANLKSLPSWLCSLTSLEKLRICNCPHIILPQKANLPTSLKDLCFDD</sequence>
<comment type="similarity">
    <text evidence="1">Belongs to the disease resistance NB-LRR family.</text>
</comment>
<dbReference type="InterPro" id="IPR041118">
    <property type="entry name" value="Rx_N"/>
</dbReference>
<proteinExistence type="inferred from homology"/>
<dbReference type="InterPro" id="IPR058922">
    <property type="entry name" value="WHD_DRP"/>
</dbReference>
<dbReference type="GO" id="GO:0002758">
    <property type="term" value="P:innate immune response-activating signaling pathway"/>
    <property type="evidence" value="ECO:0007669"/>
    <property type="project" value="UniProtKB-ARBA"/>
</dbReference>
<keyword evidence="2" id="KW-0433">Leucine-rich repeat</keyword>
<dbReference type="AlphaFoldDB" id="A0A6P5EHD0"/>
<evidence type="ECO:0000256" key="1">
    <source>
        <dbReference type="ARBA" id="ARBA00008894"/>
    </source>
</evidence>
<dbReference type="GO" id="GO:0042742">
    <property type="term" value="P:defense response to bacterium"/>
    <property type="evidence" value="ECO:0007669"/>
    <property type="project" value="UniProtKB-ARBA"/>
</dbReference>
<gene>
    <name evidence="13" type="primary">LOC109704541</name>
</gene>
<dbReference type="Gene3D" id="1.20.5.4130">
    <property type="match status" value="1"/>
</dbReference>
<dbReference type="PANTHER" id="PTHR36766:SF40">
    <property type="entry name" value="DISEASE RESISTANCE PROTEIN RGA3"/>
    <property type="match status" value="1"/>
</dbReference>
<evidence type="ECO:0000256" key="3">
    <source>
        <dbReference type="ARBA" id="ARBA00022737"/>
    </source>
</evidence>
<evidence type="ECO:0000313" key="13">
    <source>
        <dbReference type="RefSeq" id="XP_020080875.1"/>
    </source>
</evidence>
<reference evidence="12" key="1">
    <citation type="journal article" date="2015" name="Nat. Genet.">
        <title>The pineapple genome and the evolution of CAM photosynthesis.</title>
        <authorList>
            <person name="Ming R."/>
            <person name="VanBuren R."/>
            <person name="Wai C.M."/>
            <person name="Tang H."/>
            <person name="Schatz M.C."/>
            <person name="Bowers J.E."/>
            <person name="Lyons E."/>
            <person name="Wang M.L."/>
            <person name="Chen J."/>
            <person name="Biggers E."/>
            <person name="Zhang J."/>
            <person name="Huang L."/>
            <person name="Zhang L."/>
            <person name="Miao W."/>
            <person name="Zhang J."/>
            <person name="Ye Z."/>
            <person name="Miao C."/>
            <person name="Lin Z."/>
            <person name="Wang H."/>
            <person name="Zhou H."/>
            <person name="Yim W.C."/>
            <person name="Priest H.D."/>
            <person name="Zheng C."/>
            <person name="Woodhouse M."/>
            <person name="Edger P.P."/>
            <person name="Guyot R."/>
            <person name="Guo H.B."/>
            <person name="Guo H."/>
            <person name="Zheng G."/>
            <person name="Singh R."/>
            <person name="Sharma A."/>
            <person name="Min X."/>
            <person name="Zheng Y."/>
            <person name="Lee H."/>
            <person name="Gurtowski J."/>
            <person name="Sedlazeck F.J."/>
            <person name="Harkess A."/>
            <person name="McKain M.R."/>
            <person name="Liao Z."/>
            <person name="Fang J."/>
            <person name="Liu J."/>
            <person name="Zhang X."/>
            <person name="Zhang Q."/>
            <person name="Hu W."/>
            <person name="Qin Y."/>
            <person name="Wang K."/>
            <person name="Chen L.Y."/>
            <person name="Shirley N."/>
            <person name="Lin Y.R."/>
            <person name="Liu L.Y."/>
            <person name="Hernandez A.G."/>
            <person name="Wright C.L."/>
            <person name="Bulone V."/>
            <person name="Tuskan G.A."/>
            <person name="Heath K."/>
            <person name="Zee F."/>
            <person name="Moore P.H."/>
            <person name="Sunkar R."/>
            <person name="Leebens-Mack J.H."/>
            <person name="Mockler T."/>
            <person name="Bennetzen J.L."/>
            <person name="Freeling M."/>
            <person name="Sankoff D."/>
            <person name="Paterson A.H."/>
            <person name="Zhu X."/>
            <person name="Yang X."/>
            <person name="Smith J.A."/>
            <person name="Cushman J.C."/>
            <person name="Paull R.E."/>
            <person name="Yu Q."/>
        </authorList>
    </citation>
    <scope>NUCLEOTIDE SEQUENCE [LARGE SCALE GENOMIC DNA]</scope>
    <source>
        <strain evidence="12">cv. F153</strain>
    </source>
</reference>
<dbReference type="Pfam" id="PF00931">
    <property type="entry name" value="NB-ARC"/>
    <property type="match status" value="1"/>
</dbReference>
<feature type="compositionally biased region" description="Acidic residues" evidence="7">
    <location>
        <begin position="80"/>
        <end position="91"/>
    </location>
</feature>
<evidence type="ECO:0000313" key="12">
    <source>
        <dbReference type="Proteomes" id="UP000515123"/>
    </source>
</evidence>
<dbReference type="InterPro" id="IPR002182">
    <property type="entry name" value="NB-ARC"/>
</dbReference>
<dbReference type="Gene3D" id="3.80.10.10">
    <property type="entry name" value="Ribonuclease Inhibitor"/>
    <property type="match status" value="4"/>
</dbReference>
<name>A0A6P5EHD0_ANACO</name>
<evidence type="ECO:0000256" key="4">
    <source>
        <dbReference type="ARBA" id="ARBA00022741"/>
    </source>
</evidence>
<dbReference type="SUPFAM" id="SSF52540">
    <property type="entry name" value="P-loop containing nucleoside triphosphate hydrolases"/>
    <property type="match status" value="1"/>
</dbReference>
<dbReference type="OrthoDB" id="771937at2759"/>
<dbReference type="FunFam" id="1.10.10.10:FF:000322">
    <property type="entry name" value="Probable disease resistance protein At1g63360"/>
    <property type="match status" value="1"/>
</dbReference>
<evidence type="ECO:0000259" key="8">
    <source>
        <dbReference type="Pfam" id="PF00931"/>
    </source>
</evidence>
<dbReference type="Proteomes" id="UP000515123">
    <property type="component" value="Unplaced"/>
</dbReference>
<dbReference type="Pfam" id="PF23559">
    <property type="entry name" value="WHD_DRP"/>
    <property type="match status" value="1"/>
</dbReference>
<dbReference type="Pfam" id="PF18052">
    <property type="entry name" value="Rx_N"/>
    <property type="match status" value="1"/>
</dbReference>
<dbReference type="Gene3D" id="1.10.10.10">
    <property type="entry name" value="Winged helix-like DNA-binding domain superfamily/Winged helix DNA-binding domain"/>
    <property type="match status" value="1"/>
</dbReference>
<dbReference type="PRINTS" id="PR00364">
    <property type="entry name" value="DISEASERSIST"/>
</dbReference>
<feature type="domain" description="Disease resistance N-terminal" evidence="9">
    <location>
        <begin position="107"/>
        <end position="195"/>
    </location>
</feature>
<evidence type="ECO:0000256" key="6">
    <source>
        <dbReference type="ARBA" id="ARBA00022840"/>
    </source>
</evidence>
<accession>A0A6P5EHD0</accession>